<dbReference type="InterPro" id="IPR022842">
    <property type="entry name" value="RNAP_Rpo3/Rpb3/RPAC1"/>
</dbReference>
<reference evidence="5" key="1">
    <citation type="submission" date="2020-11" db="EMBL/GenBank/DDBJ databases">
        <authorList>
            <person name="Tran Van P."/>
        </authorList>
    </citation>
    <scope>NUCLEOTIDE SEQUENCE</scope>
</reference>
<dbReference type="InterPro" id="IPR050518">
    <property type="entry name" value="Rpo3/RPB3_RNA_Pol_subunit"/>
</dbReference>
<dbReference type="Gene3D" id="2.170.120.12">
    <property type="entry name" value="DNA-directed RNA polymerase, insert domain"/>
    <property type="match status" value="1"/>
</dbReference>
<dbReference type="EMBL" id="CAJPVJ010000150">
    <property type="protein sequence ID" value="CAG2161480.1"/>
    <property type="molecule type" value="Genomic_DNA"/>
</dbReference>
<dbReference type="Gene3D" id="3.30.1360.10">
    <property type="entry name" value="RNA polymerase, RBP11-like subunit"/>
    <property type="match status" value="1"/>
</dbReference>
<dbReference type="GO" id="GO:0005736">
    <property type="term" value="C:RNA polymerase I complex"/>
    <property type="evidence" value="ECO:0007669"/>
    <property type="project" value="TreeGrafter"/>
</dbReference>
<sequence>MDDMRRYATIGEHEINNTTTTDYPSNYRGFDDNWDFNRFIKNLKISIIRSEENEIEFDLIGVDCSLANAFRRILISEVPSMAIEKVFVNNNTSLFQDEFLAHRLDFPCGQDTIVFNLCVKCVKNKSASQETTLPEELYQNRMVYTKDLVWEPIGNHSDIFIDNPIKPVDDDILIAKLAVGQELDLQMHCVKGIGRDHAKFSPVSTASYRLLPQIELLEEVEGEDAELLQKCFSKGVIDIVDKSKGKRVAKVVNSRLDSGGRNVFRYPHLKDKVKMSLVKNHFIFTVESTGALPAHQLVSEAIEILIGKCRHFLGELEEYNKKSNST</sequence>
<evidence type="ECO:0000256" key="1">
    <source>
        <dbReference type="ARBA" id="ARBA00022478"/>
    </source>
</evidence>
<evidence type="ECO:0000256" key="2">
    <source>
        <dbReference type="ARBA" id="ARBA00023163"/>
    </source>
</evidence>
<dbReference type="PANTHER" id="PTHR11800:SF13">
    <property type="entry name" value="DNA-DIRECTED RNA POLYMERASES I AND III SUBUNIT RPAC1"/>
    <property type="match status" value="1"/>
</dbReference>
<dbReference type="InterPro" id="IPR033901">
    <property type="entry name" value="RNAPI/III_AC40"/>
</dbReference>
<dbReference type="PANTHER" id="PTHR11800">
    <property type="entry name" value="DNA-DIRECTED RNA POLYMERASE"/>
    <property type="match status" value="1"/>
</dbReference>
<dbReference type="SUPFAM" id="SSF56553">
    <property type="entry name" value="Insert subdomain of RNA polymerase alpha subunit"/>
    <property type="match status" value="1"/>
</dbReference>
<dbReference type="HAMAP" id="MF_00320">
    <property type="entry name" value="RNApol_arch_Rpo3"/>
    <property type="match status" value="1"/>
</dbReference>
<dbReference type="OrthoDB" id="270173at2759"/>
<dbReference type="GO" id="GO:0006351">
    <property type="term" value="P:DNA-templated transcription"/>
    <property type="evidence" value="ECO:0007669"/>
    <property type="project" value="InterPro"/>
</dbReference>
<dbReference type="InterPro" id="IPR036603">
    <property type="entry name" value="RBP11-like"/>
</dbReference>
<accession>A0A7R9Q9S4</accession>
<keyword evidence="1" id="KW-0240">DNA-directed RNA polymerase</keyword>
<dbReference type="InterPro" id="IPR011262">
    <property type="entry name" value="DNA-dir_RNA_pol_insert"/>
</dbReference>
<feature type="domain" description="DNA-directed RNA polymerase RpoA/D/Rpb3-type" evidence="4">
    <location>
        <begin position="54"/>
        <end position="315"/>
    </location>
</feature>
<keyword evidence="2" id="KW-0804">Transcription</keyword>
<dbReference type="Pfam" id="PF01000">
    <property type="entry name" value="RNA_pol_A_bac"/>
    <property type="match status" value="1"/>
</dbReference>
<dbReference type="CDD" id="cd07032">
    <property type="entry name" value="RNAP_I_II_AC40"/>
    <property type="match status" value="1"/>
</dbReference>
<dbReference type="GO" id="GO:0046983">
    <property type="term" value="F:protein dimerization activity"/>
    <property type="evidence" value="ECO:0007669"/>
    <property type="project" value="InterPro"/>
</dbReference>
<dbReference type="Gene3D" id="3.30.70.20">
    <property type="match status" value="1"/>
</dbReference>
<dbReference type="SUPFAM" id="SSF55257">
    <property type="entry name" value="RBP11-like subunits of RNA polymerase"/>
    <property type="match status" value="1"/>
</dbReference>
<dbReference type="NCBIfam" id="NF001988">
    <property type="entry name" value="PRK00783.1"/>
    <property type="match status" value="1"/>
</dbReference>
<dbReference type="GO" id="GO:0003899">
    <property type="term" value="F:DNA-directed RNA polymerase activity"/>
    <property type="evidence" value="ECO:0007669"/>
    <property type="project" value="InterPro"/>
</dbReference>
<dbReference type="EMBL" id="OC914975">
    <property type="protein sequence ID" value="CAD7637898.1"/>
    <property type="molecule type" value="Genomic_DNA"/>
</dbReference>
<dbReference type="GO" id="GO:0005666">
    <property type="term" value="C:RNA polymerase III complex"/>
    <property type="evidence" value="ECO:0007669"/>
    <property type="project" value="TreeGrafter"/>
</dbReference>
<dbReference type="SMART" id="SM00662">
    <property type="entry name" value="RPOLD"/>
    <property type="match status" value="1"/>
</dbReference>
<gene>
    <name evidence="5" type="ORF">ONB1V03_LOCUS1087</name>
</gene>
<dbReference type="Pfam" id="PF01193">
    <property type="entry name" value="RNA_pol_L"/>
    <property type="match status" value="1"/>
</dbReference>
<dbReference type="InterPro" id="IPR036643">
    <property type="entry name" value="RNApol_insert_sf"/>
</dbReference>
<organism evidence="5">
    <name type="scientific">Oppiella nova</name>
    <dbReference type="NCBI Taxonomy" id="334625"/>
    <lineage>
        <taxon>Eukaryota</taxon>
        <taxon>Metazoa</taxon>
        <taxon>Ecdysozoa</taxon>
        <taxon>Arthropoda</taxon>
        <taxon>Chelicerata</taxon>
        <taxon>Arachnida</taxon>
        <taxon>Acari</taxon>
        <taxon>Acariformes</taxon>
        <taxon>Sarcoptiformes</taxon>
        <taxon>Oribatida</taxon>
        <taxon>Brachypylina</taxon>
        <taxon>Oppioidea</taxon>
        <taxon>Oppiidae</taxon>
        <taxon>Oppiella</taxon>
    </lineage>
</organism>
<protein>
    <recommendedName>
        <fullName evidence="4">DNA-directed RNA polymerase RpoA/D/Rpb3-type domain-containing protein</fullName>
    </recommendedName>
</protein>
<name>A0A7R9Q9S4_9ACAR</name>
<evidence type="ECO:0000313" key="6">
    <source>
        <dbReference type="Proteomes" id="UP000728032"/>
    </source>
</evidence>
<dbReference type="Proteomes" id="UP000728032">
    <property type="component" value="Unassembled WGS sequence"/>
</dbReference>
<proteinExistence type="inferred from homology"/>
<evidence type="ECO:0000256" key="3">
    <source>
        <dbReference type="ARBA" id="ARBA00025804"/>
    </source>
</evidence>
<dbReference type="AlphaFoldDB" id="A0A7R9Q9S4"/>
<dbReference type="InterPro" id="IPR011263">
    <property type="entry name" value="DNA-dir_RNA_pol_RpoA/D/Rpb3"/>
</dbReference>
<evidence type="ECO:0000259" key="4">
    <source>
        <dbReference type="SMART" id="SM00662"/>
    </source>
</evidence>
<comment type="similarity">
    <text evidence="3">Belongs to the archaeal Rpo3/eukaryotic RPB3 RNA polymerase subunit family.</text>
</comment>
<keyword evidence="6" id="KW-1185">Reference proteome</keyword>
<evidence type="ECO:0000313" key="5">
    <source>
        <dbReference type="EMBL" id="CAD7637898.1"/>
    </source>
</evidence>